<evidence type="ECO:0000313" key="1">
    <source>
        <dbReference type="EMBL" id="GIX74361.1"/>
    </source>
</evidence>
<name>A0AAV4MQS7_CAEEX</name>
<gene>
    <name evidence="1" type="ORF">CEXT_349061</name>
</gene>
<dbReference type="Proteomes" id="UP001054945">
    <property type="component" value="Unassembled WGS sequence"/>
</dbReference>
<organism evidence="1 2">
    <name type="scientific">Caerostris extrusa</name>
    <name type="common">Bark spider</name>
    <name type="synonym">Caerostris bankana</name>
    <dbReference type="NCBI Taxonomy" id="172846"/>
    <lineage>
        <taxon>Eukaryota</taxon>
        <taxon>Metazoa</taxon>
        <taxon>Ecdysozoa</taxon>
        <taxon>Arthropoda</taxon>
        <taxon>Chelicerata</taxon>
        <taxon>Arachnida</taxon>
        <taxon>Araneae</taxon>
        <taxon>Araneomorphae</taxon>
        <taxon>Entelegynae</taxon>
        <taxon>Araneoidea</taxon>
        <taxon>Araneidae</taxon>
        <taxon>Caerostris</taxon>
    </lineage>
</organism>
<dbReference type="EMBL" id="BPLR01020061">
    <property type="protein sequence ID" value="GIX74361.1"/>
    <property type="molecule type" value="Genomic_DNA"/>
</dbReference>
<accession>A0AAV4MQS7</accession>
<comment type="caution">
    <text evidence="1">The sequence shown here is derived from an EMBL/GenBank/DDBJ whole genome shotgun (WGS) entry which is preliminary data.</text>
</comment>
<evidence type="ECO:0000313" key="2">
    <source>
        <dbReference type="Proteomes" id="UP001054945"/>
    </source>
</evidence>
<protein>
    <submittedName>
        <fullName evidence="1">Uncharacterized protein</fullName>
    </submittedName>
</protein>
<keyword evidence="2" id="KW-1185">Reference proteome</keyword>
<sequence length="77" mass="8929">TKDECRPRSSVEVMTLEIIEKTHKILLEDHRLKLTTISEIVKISKEHVGKIVHVILGMQKCYEGRKDSYSSYSTIKQ</sequence>
<reference evidence="1 2" key="1">
    <citation type="submission" date="2021-06" db="EMBL/GenBank/DDBJ databases">
        <title>Caerostris extrusa draft genome.</title>
        <authorList>
            <person name="Kono N."/>
            <person name="Arakawa K."/>
        </authorList>
    </citation>
    <scope>NUCLEOTIDE SEQUENCE [LARGE SCALE GENOMIC DNA]</scope>
</reference>
<dbReference type="AlphaFoldDB" id="A0AAV4MQS7"/>
<feature type="non-terminal residue" evidence="1">
    <location>
        <position position="1"/>
    </location>
</feature>
<proteinExistence type="predicted"/>